<dbReference type="EC" id="2.4.1.255" evidence="3"/>
<evidence type="ECO:0000256" key="5">
    <source>
        <dbReference type="ARBA" id="ARBA00022679"/>
    </source>
</evidence>
<proteinExistence type="inferred from homology"/>
<dbReference type="AlphaFoldDB" id="A0A0A8XR33"/>
<accession>A0A0A8XR33</accession>
<reference evidence="10" key="1">
    <citation type="submission" date="2014-09" db="EMBL/GenBank/DDBJ databases">
        <authorList>
            <person name="Magalhaes I.L.F."/>
            <person name="Oliveira U."/>
            <person name="Santos F.R."/>
            <person name="Vidigal T.H.D.A."/>
            <person name="Brescovit A.D."/>
            <person name="Santos A.J."/>
        </authorList>
    </citation>
    <scope>NUCLEOTIDE SEQUENCE</scope>
    <source>
        <tissue evidence="10">Shoot tissue taken approximately 20 cm above the soil surface</tissue>
    </source>
</reference>
<evidence type="ECO:0000256" key="4">
    <source>
        <dbReference type="ARBA" id="ARBA00022676"/>
    </source>
</evidence>
<sequence>MGNALKDSGRDDEAIGCYQTCLALQSNHPQALTNLGNVYMERSMMDIAASHFMAALAVTTGLSAPYNNLAAIYKQQGNYANAIACYNEVLRVDPLSADGLVNRGNTLKETGRVSEAIQDYFQAAKIRPTMAEAHANLGYAYKDTGLMEAAITSYKQALQLHPEFPEVTCNLLHTLQCVCDWDNREEKFIEVEGIIRQQIKMSLLPSVQPFHAMAFPIDPTLALEISKKYAEHYSLVASRFLLPTFTHSSHGPIKTDDRTSRLRIGYVSSDFGNHPLSHLMGSVFGMHNQDTVEVFCYALS</sequence>
<feature type="repeat" description="TPR" evidence="8">
    <location>
        <begin position="97"/>
        <end position="130"/>
    </location>
</feature>
<dbReference type="EMBL" id="GBRH01282697">
    <property type="protein sequence ID" value="JAD15198.1"/>
    <property type="molecule type" value="Transcribed_RNA"/>
</dbReference>
<dbReference type="SMART" id="SM00028">
    <property type="entry name" value="TPR"/>
    <property type="match status" value="5"/>
</dbReference>
<dbReference type="UniPathway" id="UPA00378"/>
<dbReference type="FunFam" id="1.25.40.10:FF:000181">
    <property type="entry name" value="probable UDP-N-acetylglucosamine--peptide N-acetylglucosaminyltransferase SEC"/>
    <property type="match status" value="1"/>
</dbReference>
<dbReference type="Pfam" id="PF13844">
    <property type="entry name" value="Glyco_transf_41"/>
    <property type="match status" value="1"/>
</dbReference>
<evidence type="ECO:0000256" key="7">
    <source>
        <dbReference type="ARBA" id="ARBA00022803"/>
    </source>
</evidence>
<dbReference type="InterPro" id="IPR029489">
    <property type="entry name" value="OGT/SEC/SPY_C"/>
</dbReference>
<feature type="domain" description="O-GlcNAc transferase C-terminal" evidence="9">
    <location>
        <begin position="178"/>
        <end position="300"/>
    </location>
</feature>
<dbReference type="GO" id="GO:0097363">
    <property type="term" value="F:protein O-acetylglucosaminyltransferase activity"/>
    <property type="evidence" value="ECO:0007669"/>
    <property type="project" value="UniProtKB-EC"/>
</dbReference>
<feature type="repeat" description="TPR" evidence="8">
    <location>
        <begin position="131"/>
        <end position="164"/>
    </location>
</feature>
<dbReference type="Gene3D" id="3.40.50.11380">
    <property type="match status" value="1"/>
</dbReference>
<dbReference type="SUPFAM" id="SSF48452">
    <property type="entry name" value="TPR-like"/>
    <property type="match status" value="1"/>
</dbReference>
<keyword evidence="6" id="KW-0677">Repeat</keyword>
<keyword evidence="5 10" id="KW-0808">Transferase</keyword>
<dbReference type="GO" id="GO:0006493">
    <property type="term" value="P:protein O-linked glycosylation"/>
    <property type="evidence" value="ECO:0007669"/>
    <property type="project" value="TreeGrafter"/>
</dbReference>
<evidence type="ECO:0000256" key="3">
    <source>
        <dbReference type="ARBA" id="ARBA00011970"/>
    </source>
</evidence>
<evidence type="ECO:0000256" key="8">
    <source>
        <dbReference type="PROSITE-ProRule" id="PRU00339"/>
    </source>
</evidence>
<dbReference type="Pfam" id="PF00515">
    <property type="entry name" value="TPR_1"/>
    <property type="match status" value="1"/>
</dbReference>
<feature type="repeat" description="TPR" evidence="8">
    <location>
        <begin position="63"/>
        <end position="96"/>
    </location>
</feature>
<dbReference type="Pfam" id="PF13414">
    <property type="entry name" value="TPR_11"/>
    <property type="match status" value="2"/>
</dbReference>
<keyword evidence="7 8" id="KW-0802">TPR repeat</keyword>
<evidence type="ECO:0000259" key="9">
    <source>
        <dbReference type="Pfam" id="PF13844"/>
    </source>
</evidence>
<evidence type="ECO:0000256" key="6">
    <source>
        <dbReference type="ARBA" id="ARBA00022737"/>
    </source>
</evidence>
<dbReference type="PROSITE" id="PS50293">
    <property type="entry name" value="TPR_REGION"/>
    <property type="match status" value="2"/>
</dbReference>
<protein>
    <recommendedName>
        <fullName evidence="3">protein O-GlcNAc transferase</fullName>
        <ecNumber evidence="3">2.4.1.255</ecNumber>
    </recommendedName>
</protein>
<dbReference type="InterPro" id="IPR011990">
    <property type="entry name" value="TPR-like_helical_dom_sf"/>
</dbReference>
<evidence type="ECO:0000256" key="2">
    <source>
        <dbReference type="ARBA" id="ARBA00005386"/>
    </source>
</evidence>
<dbReference type="InterPro" id="IPR019734">
    <property type="entry name" value="TPR_rpt"/>
</dbReference>
<organism evidence="10">
    <name type="scientific">Arundo donax</name>
    <name type="common">Giant reed</name>
    <name type="synonym">Donax arundinaceus</name>
    <dbReference type="NCBI Taxonomy" id="35708"/>
    <lineage>
        <taxon>Eukaryota</taxon>
        <taxon>Viridiplantae</taxon>
        <taxon>Streptophyta</taxon>
        <taxon>Embryophyta</taxon>
        <taxon>Tracheophyta</taxon>
        <taxon>Spermatophyta</taxon>
        <taxon>Magnoliopsida</taxon>
        <taxon>Liliopsida</taxon>
        <taxon>Poales</taxon>
        <taxon>Poaceae</taxon>
        <taxon>PACMAD clade</taxon>
        <taxon>Arundinoideae</taxon>
        <taxon>Arundineae</taxon>
        <taxon>Arundo</taxon>
    </lineage>
</organism>
<dbReference type="PROSITE" id="PS50005">
    <property type="entry name" value="TPR"/>
    <property type="match status" value="3"/>
</dbReference>
<name>A0A0A8XR33_ARUDO</name>
<reference evidence="10" key="2">
    <citation type="journal article" date="2015" name="Data Brief">
        <title>Shoot transcriptome of the giant reed, Arundo donax.</title>
        <authorList>
            <person name="Barrero R.A."/>
            <person name="Guerrero F.D."/>
            <person name="Moolhuijzen P."/>
            <person name="Goolsby J.A."/>
            <person name="Tidwell J."/>
            <person name="Bellgard S.E."/>
            <person name="Bellgard M.I."/>
        </authorList>
    </citation>
    <scope>NUCLEOTIDE SEQUENCE</scope>
    <source>
        <tissue evidence="10">Shoot tissue taken approximately 20 cm above the soil surface</tissue>
    </source>
</reference>
<comment type="similarity">
    <text evidence="2">Belongs to the glycosyltransferase 41 family. O-GlcNAc transferase subfamily.</text>
</comment>
<keyword evidence="4" id="KW-0328">Glycosyltransferase</keyword>
<evidence type="ECO:0000313" key="10">
    <source>
        <dbReference type="EMBL" id="JAD15198.1"/>
    </source>
</evidence>
<comment type="pathway">
    <text evidence="1">Protein modification; protein glycosylation.</text>
</comment>
<evidence type="ECO:0000256" key="1">
    <source>
        <dbReference type="ARBA" id="ARBA00004922"/>
    </source>
</evidence>
<dbReference type="PANTHER" id="PTHR44998">
    <property type="match status" value="1"/>
</dbReference>
<dbReference type="PANTHER" id="PTHR44998:SF3">
    <property type="entry name" value="O-GLCNAC TRANSFERASE C-TERMINAL DOMAIN-CONTAINING PROTEIN"/>
    <property type="match status" value="1"/>
</dbReference>
<dbReference type="Gene3D" id="1.25.40.10">
    <property type="entry name" value="Tetratricopeptide repeat domain"/>
    <property type="match status" value="3"/>
</dbReference>